<dbReference type="InterPro" id="IPR036866">
    <property type="entry name" value="RibonucZ/Hydroxyglut_hydro"/>
</dbReference>
<reference evidence="3 4" key="1">
    <citation type="submission" date="2023-11" db="EMBL/GenBank/DDBJ databases">
        <title>Analysis of the Genomes of Mucilaginibacter gossypii cycad 4 and M. sabulilitoris SNA2: microbes with the potential for plant growth promotion.</title>
        <authorList>
            <person name="Hirsch A.M."/>
            <person name="Humm E."/>
            <person name="Rubbi M."/>
            <person name="Del Vecchio G."/>
            <person name="Ha S.M."/>
            <person name="Pellegrini M."/>
            <person name="Gunsalus R.P."/>
        </authorList>
    </citation>
    <scope>NUCLEOTIDE SEQUENCE [LARGE SCALE GENOMIC DNA]</scope>
    <source>
        <strain evidence="3 4">SNA2</strain>
    </source>
</reference>
<dbReference type="InterPro" id="IPR001279">
    <property type="entry name" value="Metallo-B-lactamas"/>
</dbReference>
<proteinExistence type="predicted"/>
<evidence type="ECO:0000313" key="3">
    <source>
        <dbReference type="EMBL" id="WPU96306.1"/>
    </source>
</evidence>
<name>A0ABZ0TU84_9SPHI</name>
<dbReference type="PANTHER" id="PTHR43546">
    <property type="entry name" value="UPF0173 METAL-DEPENDENT HYDROLASE MJ1163-RELATED"/>
    <property type="match status" value="1"/>
</dbReference>
<keyword evidence="1" id="KW-0378">Hydrolase</keyword>
<feature type="domain" description="Metallo-beta-lactamase" evidence="2">
    <location>
        <begin position="25"/>
        <end position="221"/>
    </location>
</feature>
<accession>A0ABZ0TU84</accession>
<evidence type="ECO:0000259" key="2">
    <source>
        <dbReference type="Pfam" id="PF12706"/>
    </source>
</evidence>
<sequence>MIADEIKIKYIGGPTALFEVGGLSFLTDPTFDPKGSAYPTNIYTLHKLSDPAVKAGELAHIDFVLLSHDHHFDNLDNSGRSSLNEADQVITTPAGAERLGGNAIGLNNWQTIDIPTKDNRILTITGTPCRHGPVGGDRGPVTGFVLNFKGDTTGGVYITGDTVWYEGVEEVSKRFDIQIVVAFLGAAVVKAVGPAHLTMTVAEGVELARHFKNATIIPLHFEGWEHFTESRAEIEAGFKEAGLLSRLKWAN</sequence>
<dbReference type="InterPro" id="IPR050114">
    <property type="entry name" value="UPF0173_UPF0282_UlaG_hydrolase"/>
</dbReference>
<evidence type="ECO:0000256" key="1">
    <source>
        <dbReference type="ARBA" id="ARBA00022801"/>
    </source>
</evidence>
<dbReference type="RefSeq" id="WP_321565405.1">
    <property type="nucleotide sequence ID" value="NZ_CP139558.1"/>
</dbReference>
<dbReference type="Proteomes" id="UP001324380">
    <property type="component" value="Chromosome"/>
</dbReference>
<dbReference type="Gene3D" id="3.60.15.10">
    <property type="entry name" value="Ribonuclease Z/Hydroxyacylglutathione hydrolase-like"/>
    <property type="match status" value="1"/>
</dbReference>
<keyword evidence="4" id="KW-1185">Reference proteome</keyword>
<dbReference type="SUPFAM" id="SSF56281">
    <property type="entry name" value="Metallo-hydrolase/oxidoreductase"/>
    <property type="match status" value="1"/>
</dbReference>
<evidence type="ECO:0000313" key="4">
    <source>
        <dbReference type="Proteomes" id="UP001324380"/>
    </source>
</evidence>
<dbReference type="EMBL" id="CP139558">
    <property type="protein sequence ID" value="WPU96306.1"/>
    <property type="molecule type" value="Genomic_DNA"/>
</dbReference>
<dbReference type="Pfam" id="PF12706">
    <property type="entry name" value="Lactamase_B_2"/>
    <property type="match status" value="1"/>
</dbReference>
<protein>
    <submittedName>
        <fullName evidence="3">MBL fold metallo-hydrolase</fullName>
    </submittedName>
</protein>
<organism evidence="3 4">
    <name type="scientific">Mucilaginibacter sabulilitoris</name>
    <dbReference type="NCBI Taxonomy" id="1173583"/>
    <lineage>
        <taxon>Bacteria</taxon>
        <taxon>Pseudomonadati</taxon>
        <taxon>Bacteroidota</taxon>
        <taxon>Sphingobacteriia</taxon>
        <taxon>Sphingobacteriales</taxon>
        <taxon>Sphingobacteriaceae</taxon>
        <taxon>Mucilaginibacter</taxon>
    </lineage>
</organism>
<gene>
    <name evidence="3" type="ORF">SNE25_12335</name>
</gene>
<dbReference type="PANTHER" id="PTHR43546:SF9">
    <property type="entry name" value="L-ASCORBATE-6-PHOSPHATE LACTONASE ULAG-RELATED"/>
    <property type="match status" value="1"/>
</dbReference>